<dbReference type="PANTHER" id="PTHR47843:SF6">
    <property type="entry name" value="BTB DOMAIN-CONTAINING PROTEIN"/>
    <property type="match status" value="1"/>
</dbReference>
<dbReference type="Pfam" id="PF00651">
    <property type="entry name" value="BTB"/>
    <property type="match status" value="1"/>
</dbReference>
<dbReference type="Gene3D" id="3.30.710.10">
    <property type="entry name" value="Potassium Channel Kv1.1, Chain A"/>
    <property type="match status" value="1"/>
</dbReference>
<accession>A0A8H8RTR0</accession>
<feature type="compositionally biased region" description="Basic residues" evidence="1">
    <location>
        <begin position="173"/>
        <end position="184"/>
    </location>
</feature>
<dbReference type="InterPro" id="IPR011333">
    <property type="entry name" value="SKP1/BTB/POZ_sf"/>
</dbReference>
<dbReference type="OrthoDB" id="6359816at2759"/>
<feature type="compositionally biased region" description="Basic and acidic residues" evidence="1">
    <location>
        <begin position="422"/>
        <end position="435"/>
    </location>
</feature>
<proteinExistence type="predicted"/>
<feature type="non-terminal residue" evidence="3">
    <location>
        <position position="1"/>
    </location>
</feature>
<dbReference type="SUPFAM" id="SSF54695">
    <property type="entry name" value="POZ domain"/>
    <property type="match status" value="1"/>
</dbReference>
<feature type="region of interest" description="Disordered" evidence="1">
    <location>
        <begin position="139"/>
        <end position="204"/>
    </location>
</feature>
<comment type="caution">
    <text evidence="3">The sequence shown here is derived from an EMBL/GenBank/DDBJ whole genome shotgun (WGS) entry which is preliminary data.</text>
</comment>
<evidence type="ECO:0000259" key="2">
    <source>
        <dbReference type="PROSITE" id="PS50097"/>
    </source>
</evidence>
<organism evidence="3 4">
    <name type="scientific">Lachnellula occidentalis</name>
    <dbReference type="NCBI Taxonomy" id="215460"/>
    <lineage>
        <taxon>Eukaryota</taxon>
        <taxon>Fungi</taxon>
        <taxon>Dikarya</taxon>
        <taxon>Ascomycota</taxon>
        <taxon>Pezizomycotina</taxon>
        <taxon>Leotiomycetes</taxon>
        <taxon>Helotiales</taxon>
        <taxon>Lachnaceae</taxon>
        <taxon>Lachnellula</taxon>
    </lineage>
</organism>
<evidence type="ECO:0000313" key="3">
    <source>
        <dbReference type="EMBL" id="TVY41686.1"/>
    </source>
</evidence>
<dbReference type="CDD" id="cd18186">
    <property type="entry name" value="BTB_POZ_ZBTB_KLHL-like"/>
    <property type="match status" value="1"/>
</dbReference>
<dbReference type="PROSITE" id="PS50097">
    <property type="entry name" value="BTB"/>
    <property type="match status" value="1"/>
</dbReference>
<sequence>QGIMARTRGERGETSLDAAMRQPAPDVVVLDFVEEDVKVKDTSDPKKDLYLSTNDGRHQSRIIPVRVGPHAEEFPVHREILRKSEYFRRALDGEFKEASLQAIDLPEEDPSIFSFVVSYLYEEKFVPIKPVATVLIADPDKGKGKEVNPEDVHSDTGDGTDTAGSASDESTRSRRRRDQRRRRQERAWEQRQRKEPGRHRPDCVCASCTTESIGPPCWNCGVTRRPPPPPQNRFFTNNGLPPPPHPVPRNYPPRPRERERDRRRGSRNNAVVPEEPVVEDRMSPEDLRTWSYAYSLSIDVYVCANKYLMQDFKAAISAFIINNFEIAGLDAAQPSVLQSCKTLHDGVSLMDPLLKKVFARVGFLQARLWKNFLGEISAFYEDNPKLVAIIMKEMIERREEDVKDDLPAMDRHIPPPPPPPFEEIHIVDGPRRYRR</sequence>
<protein>
    <recommendedName>
        <fullName evidence="2">BTB domain-containing protein</fullName>
    </recommendedName>
</protein>
<dbReference type="EMBL" id="QGMI01000375">
    <property type="protein sequence ID" value="TVY41686.1"/>
    <property type="molecule type" value="Genomic_DNA"/>
</dbReference>
<dbReference type="PANTHER" id="PTHR47843">
    <property type="entry name" value="BTB DOMAIN-CONTAINING PROTEIN-RELATED"/>
    <property type="match status" value="1"/>
</dbReference>
<keyword evidence="4" id="KW-1185">Reference proteome</keyword>
<evidence type="ECO:0000256" key="1">
    <source>
        <dbReference type="SAM" id="MobiDB-lite"/>
    </source>
</evidence>
<reference evidence="3 4" key="1">
    <citation type="submission" date="2018-05" db="EMBL/GenBank/DDBJ databases">
        <title>Genome sequencing and assembly of the regulated plant pathogen Lachnellula willkommii and related sister species for the development of diagnostic species identification markers.</title>
        <authorList>
            <person name="Giroux E."/>
            <person name="Bilodeau G."/>
        </authorList>
    </citation>
    <scope>NUCLEOTIDE SEQUENCE [LARGE SCALE GENOMIC DNA]</scope>
    <source>
        <strain evidence="3 4">CBS 160.35</strain>
    </source>
</reference>
<feature type="region of interest" description="Disordered" evidence="1">
    <location>
        <begin position="229"/>
        <end position="278"/>
    </location>
</feature>
<name>A0A8H8RTR0_9HELO</name>
<gene>
    <name evidence="3" type="ORF">LOCC1_G005983</name>
</gene>
<feature type="region of interest" description="Disordered" evidence="1">
    <location>
        <begin position="409"/>
        <end position="435"/>
    </location>
</feature>
<feature type="compositionally biased region" description="Basic and acidic residues" evidence="1">
    <location>
        <begin position="185"/>
        <end position="202"/>
    </location>
</feature>
<dbReference type="AlphaFoldDB" id="A0A8H8RTR0"/>
<feature type="compositionally biased region" description="Pro residues" evidence="1">
    <location>
        <begin position="240"/>
        <end position="253"/>
    </location>
</feature>
<evidence type="ECO:0000313" key="4">
    <source>
        <dbReference type="Proteomes" id="UP000443090"/>
    </source>
</evidence>
<feature type="domain" description="BTB" evidence="2">
    <location>
        <begin position="47"/>
        <end position="129"/>
    </location>
</feature>
<dbReference type="Proteomes" id="UP000443090">
    <property type="component" value="Unassembled WGS sequence"/>
</dbReference>
<feature type="compositionally biased region" description="Basic and acidic residues" evidence="1">
    <location>
        <begin position="139"/>
        <end position="156"/>
    </location>
</feature>
<dbReference type="InterPro" id="IPR000210">
    <property type="entry name" value="BTB/POZ_dom"/>
</dbReference>